<dbReference type="Gene3D" id="3.30.450.20">
    <property type="entry name" value="PAS domain"/>
    <property type="match status" value="1"/>
</dbReference>
<dbReference type="KEGG" id="pacr:FXN63_02290"/>
<dbReference type="SUPFAM" id="SSF55073">
    <property type="entry name" value="Nucleotide cyclase"/>
    <property type="match status" value="1"/>
</dbReference>
<name>A0A5C0AV59_9BURK</name>
<dbReference type="Pfam" id="PF02743">
    <property type="entry name" value="dCache_1"/>
    <property type="match status" value="1"/>
</dbReference>
<reference evidence="10 11" key="1">
    <citation type="submission" date="2019-08" db="EMBL/GenBank/DDBJ databases">
        <title>Amphibian skin-associated Pigmentiphaga: genome sequence and occurrence across geography and hosts.</title>
        <authorList>
            <person name="Bletz M.C."/>
            <person name="Bunk B."/>
            <person name="Sproeer C."/>
            <person name="Biwer P."/>
            <person name="Reiter S."/>
            <person name="Rabemananjara F.C.E."/>
            <person name="Schulz S."/>
            <person name="Overmann J."/>
            <person name="Vences M."/>
        </authorList>
    </citation>
    <scope>NUCLEOTIDE SEQUENCE [LARGE SCALE GENOMIC DNA]</scope>
    <source>
        <strain evidence="10 11">Mada1488</strain>
    </source>
</reference>
<dbReference type="Pfam" id="PF00990">
    <property type="entry name" value="GGDEF"/>
    <property type="match status" value="1"/>
</dbReference>
<evidence type="ECO:0000313" key="10">
    <source>
        <dbReference type="EMBL" id="QEI04800.1"/>
    </source>
</evidence>
<dbReference type="SUPFAM" id="SSF103190">
    <property type="entry name" value="Sensory domain-like"/>
    <property type="match status" value="1"/>
</dbReference>
<gene>
    <name evidence="10" type="ORF">FXN63_02290</name>
</gene>
<dbReference type="RefSeq" id="WP_148812458.1">
    <property type="nucleotide sequence ID" value="NZ_CP043046.1"/>
</dbReference>
<keyword evidence="11" id="KW-1185">Reference proteome</keyword>
<dbReference type="EMBL" id="CP043046">
    <property type="protein sequence ID" value="QEI04800.1"/>
    <property type="molecule type" value="Genomic_DNA"/>
</dbReference>
<dbReference type="InterPro" id="IPR050469">
    <property type="entry name" value="Diguanylate_Cyclase"/>
</dbReference>
<dbReference type="Gene3D" id="3.30.70.270">
    <property type="match status" value="1"/>
</dbReference>
<dbReference type="GO" id="GO:0052621">
    <property type="term" value="F:diguanylate cyclase activity"/>
    <property type="evidence" value="ECO:0007669"/>
    <property type="project" value="UniProtKB-EC"/>
</dbReference>
<feature type="domain" description="GGDEF" evidence="9">
    <location>
        <begin position="392"/>
        <end position="522"/>
    </location>
</feature>
<sequence>MRTRISRGINLQGLILWLSVVAITFALLNSFYASYRVQRDILTNNTLESNRAYAVKTAAMADITMQDAVRALAFGAMALSEGGVTTLNIRNEVERLQLQSYIFNSTGFITDDKVILYTSPISLGLAGQRIDTPVTQNVVNARHPTISQPFISVTGRWIVSLSQPVFSRHGEFMGALVGSIYLHETNALHTMLAEHPHRDGSYLFVVDPSGRLLFHPDPKRVGDLVIDNPAVRAALARTTGNMELTNTRGVPMLAGFAPMYSTNWGVIAQRPLEVTLNRQDELLWSTVRQTLPMLLVLLVLIWWLSRLISRPLSQMAKVAQRMDTQQASEGISMIRAWYVEALQLKRALLEGLASIDVMISHLREENATDPLTGLLNRRGVDAVRAQLDVAGIPFGVVMTDIDFFKKVNDVHGHDAGDKILQQLSALMRHSSRAGDVLGRMGGEEFVMLLPNVSLEQTEAVAERLRSMMEHAVTQIDHGVTLSAGVAHSPTHTRDSTLVLKLADEALYEAKHAGRNCVRTAALRG</sequence>
<dbReference type="OrthoDB" id="9813903at2"/>
<dbReference type="EC" id="2.7.7.65" evidence="2"/>
<evidence type="ECO:0000256" key="8">
    <source>
        <dbReference type="SAM" id="Phobius"/>
    </source>
</evidence>
<dbReference type="InterPro" id="IPR029151">
    <property type="entry name" value="Sensor-like_sf"/>
</dbReference>
<evidence type="ECO:0000256" key="4">
    <source>
        <dbReference type="ARBA" id="ARBA00022692"/>
    </source>
</evidence>
<protein>
    <recommendedName>
        <fullName evidence="2">diguanylate cyclase</fullName>
        <ecNumber evidence="2">2.7.7.65</ecNumber>
    </recommendedName>
</protein>
<dbReference type="Gene3D" id="6.10.340.10">
    <property type="match status" value="1"/>
</dbReference>
<keyword evidence="4 8" id="KW-0812">Transmembrane</keyword>
<dbReference type="PANTHER" id="PTHR45138">
    <property type="entry name" value="REGULATORY COMPONENTS OF SENSORY TRANSDUCTION SYSTEM"/>
    <property type="match status" value="1"/>
</dbReference>
<proteinExistence type="predicted"/>
<keyword evidence="6 8" id="KW-0472">Membrane</keyword>
<dbReference type="InterPro" id="IPR043128">
    <property type="entry name" value="Rev_trsase/Diguanyl_cyclase"/>
</dbReference>
<organism evidence="10 11">
    <name type="scientific">Pigmentiphaga aceris</name>
    <dbReference type="NCBI Taxonomy" id="1940612"/>
    <lineage>
        <taxon>Bacteria</taxon>
        <taxon>Pseudomonadati</taxon>
        <taxon>Pseudomonadota</taxon>
        <taxon>Betaproteobacteria</taxon>
        <taxon>Burkholderiales</taxon>
        <taxon>Alcaligenaceae</taxon>
        <taxon>Pigmentiphaga</taxon>
    </lineage>
</organism>
<dbReference type="AlphaFoldDB" id="A0A5C0AV59"/>
<comment type="subcellular location">
    <subcellularLocation>
        <location evidence="1">Cell membrane</location>
        <topology evidence="1">Multi-pass membrane protein</topology>
    </subcellularLocation>
</comment>
<dbReference type="Proteomes" id="UP000325161">
    <property type="component" value="Chromosome"/>
</dbReference>
<dbReference type="SMART" id="SM00267">
    <property type="entry name" value="GGDEF"/>
    <property type="match status" value="1"/>
</dbReference>
<evidence type="ECO:0000256" key="7">
    <source>
        <dbReference type="ARBA" id="ARBA00034247"/>
    </source>
</evidence>
<dbReference type="PANTHER" id="PTHR45138:SF9">
    <property type="entry name" value="DIGUANYLATE CYCLASE DGCM-RELATED"/>
    <property type="match status" value="1"/>
</dbReference>
<evidence type="ECO:0000256" key="1">
    <source>
        <dbReference type="ARBA" id="ARBA00004651"/>
    </source>
</evidence>
<evidence type="ECO:0000256" key="5">
    <source>
        <dbReference type="ARBA" id="ARBA00022989"/>
    </source>
</evidence>
<comment type="catalytic activity">
    <reaction evidence="7">
        <text>2 GTP = 3',3'-c-di-GMP + 2 diphosphate</text>
        <dbReference type="Rhea" id="RHEA:24898"/>
        <dbReference type="ChEBI" id="CHEBI:33019"/>
        <dbReference type="ChEBI" id="CHEBI:37565"/>
        <dbReference type="ChEBI" id="CHEBI:58805"/>
        <dbReference type="EC" id="2.7.7.65"/>
    </reaction>
</comment>
<evidence type="ECO:0000256" key="6">
    <source>
        <dbReference type="ARBA" id="ARBA00023136"/>
    </source>
</evidence>
<dbReference type="CDD" id="cd18773">
    <property type="entry name" value="PDC1_HK_sensor"/>
    <property type="match status" value="1"/>
</dbReference>
<dbReference type="NCBIfam" id="TIGR00254">
    <property type="entry name" value="GGDEF"/>
    <property type="match status" value="1"/>
</dbReference>
<keyword evidence="3" id="KW-1003">Cell membrane</keyword>
<feature type="transmembrane region" description="Helical" evidence="8">
    <location>
        <begin position="12"/>
        <end position="35"/>
    </location>
</feature>
<dbReference type="PROSITE" id="PS50887">
    <property type="entry name" value="GGDEF"/>
    <property type="match status" value="1"/>
</dbReference>
<dbReference type="GO" id="GO:0005886">
    <property type="term" value="C:plasma membrane"/>
    <property type="evidence" value="ECO:0007669"/>
    <property type="project" value="UniProtKB-SubCell"/>
</dbReference>
<evidence type="ECO:0000256" key="3">
    <source>
        <dbReference type="ARBA" id="ARBA00022475"/>
    </source>
</evidence>
<dbReference type="CDD" id="cd01949">
    <property type="entry name" value="GGDEF"/>
    <property type="match status" value="1"/>
</dbReference>
<dbReference type="InterPro" id="IPR000160">
    <property type="entry name" value="GGDEF_dom"/>
</dbReference>
<evidence type="ECO:0000256" key="2">
    <source>
        <dbReference type="ARBA" id="ARBA00012528"/>
    </source>
</evidence>
<evidence type="ECO:0000259" key="9">
    <source>
        <dbReference type="PROSITE" id="PS50887"/>
    </source>
</evidence>
<accession>A0A5C0AV59</accession>
<dbReference type="FunFam" id="3.30.70.270:FF:000001">
    <property type="entry name" value="Diguanylate cyclase domain protein"/>
    <property type="match status" value="1"/>
</dbReference>
<evidence type="ECO:0000313" key="11">
    <source>
        <dbReference type="Proteomes" id="UP000325161"/>
    </source>
</evidence>
<dbReference type="CDD" id="cd18774">
    <property type="entry name" value="PDC2_HK_sensor"/>
    <property type="match status" value="1"/>
</dbReference>
<keyword evidence="5 8" id="KW-1133">Transmembrane helix</keyword>
<dbReference type="InterPro" id="IPR029787">
    <property type="entry name" value="Nucleotide_cyclase"/>
</dbReference>
<dbReference type="InterPro" id="IPR033479">
    <property type="entry name" value="dCache_1"/>
</dbReference>